<evidence type="ECO:0000313" key="2">
    <source>
        <dbReference type="EMBL" id="PAN23527.2"/>
    </source>
</evidence>
<name>A0A2S3HID4_9POAL</name>
<dbReference type="AlphaFoldDB" id="A0A2S3HID4"/>
<proteinExistence type="predicted"/>
<protein>
    <submittedName>
        <fullName evidence="2">Uncharacterized protein</fullName>
    </submittedName>
</protein>
<dbReference type="Proteomes" id="UP000243499">
    <property type="component" value="Chromosome 4"/>
</dbReference>
<organism evidence="2">
    <name type="scientific">Panicum hallii</name>
    <dbReference type="NCBI Taxonomy" id="206008"/>
    <lineage>
        <taxon>Eukaryota</taxon>
        <taxon>Viridiplantae</taxon>
        <taxon>Streptophyta</taxon>
        <taxon>Embryophyta</taxon>
        <taxon>Tracheophyta</taxon>
        <taxon>Spermatophyta</taxon>
        <taxon>Magnoliopsida</taxon>
        <taxon>Liliopsida</taxon>
        <taxon>Poales</taxon>
        <taxon>Poaceae</taxon>
        <taxon>PACMAD clade</taxon>
        <taxon>Panicoideae</taxon>
        <taxon>Panicodae</taxon>
        <taxon>Paniceae</taxon>
        <taxon>Panicinae</taxon>
        <taxon>Panicum</taxon>
        <taxon>Panicum sect. Panicum</taxon>
    </lineage>
</organism>
<reference evidence="2" key="1">
    <citation type="submission" date="2018-04" db="EMBL/GenBank/DDBJ databases">
        <title>WGS assembly of Panicum hallii.</title>
        <authorList>
            <person name="Lovell J."/>
            <person name="Jenkins J."/>
            <person name="Lowry D."/>
            <person name="Mamidi S."/>
            <person name="Sreedasyam A."/>
            <person name="Weng X."/>
            <person name="Barry K."/>
            <person name="Bonette J."/>
            <person name="Campitelli B."/>
            <person name="Daum C."/>
            <person name="Gordon S."/>
            <person name="Gould B."/>
            <person name="Lipzen A."/>
            <person name="Macqueen A."/>
            <person name="Palacio-Mejia J."/>
            <person name="Plott C."/>
            <person name="Shakirov E."/>
            <person name="Shu S."/>
            <person name="Yoshinaga Y."/>
            <person name="Zane M."/>
            <person name="Rokhsar D."/>
            <person name="Grimwood J."/>
            <person name="Schmutz J."/>
            <person name="Juenger T."/>
        </authorList>
    </citation>
    <scope>NUCLEOTIDE SEQUENCE [LARGE SCALE GENOMIC DNA]</scope>
    <source>
        <strain evidence="2">FIL2</strain>
    </source>
</reference>
<dbReference type="Gramene" id="PAN23527">
    <property type="protein sequence ID" value="PAN23527"/>
    <property type="gene ID" value="PAHAL_4G101500"/>
</dbReference>
<accession>A0A2S3HID4</accession>
<evidence type="ECO:0000256" key="1">
    <source>
        <dbReference type="SAM" id="MobiDB-lite"/>
    </source>
</evidence>
<gene>
    <name evidence="2" type="ORF">PAHAL_4G101500</name>
</gene>
<feature type="region of interest" description="Disordered" evidence="1">
    <location>
        <begin position="1"/>
        <end position="20"/>
    </location>
</feature>
<sequence length="94" mass="10195">MADSGNRGPRSGGGGARSRGYDVKLWGPGRFMPGGVRGIGRYAMHTSVHDDRFAFGFEGECANILAQVKPYKAHKLGVVATKHQAEEHVMEPIR</sequence>
<dbReference type="EMBL" id="CM008049">
    <property type="protein sequence ID" value="PAN23527.2"/>
    <property type="molecule type" value="Genomic_DNA"/>
</dbReference>